<accession>A0A167H0N2</accession>
<evidence type="ECO:0000313" key="2">
    <source>
        <dbReference type="EMBL" id="KZN57502.1"/>
    </source>
</evidence>
<gene>
    <name evidence="2" type="ORF">N473_06350</name>
</gene>
<keyword evidence="1" id="KW-0732">Signal</keyword>
<comment type="caution">
    <text evidence="2">The sequence shown here is derived from an EMBL/GenBank/DDBJ whole genome shotgun (WGS) entry which is preliminary data.</text>
</comment>
<evidence type="ECO:0000313" key="3">
    <source>
        <dbReference type="Proteomes" id="UP000076486"/>
    </source>
</evidence>
<evidence type="ECO:0000256" key="1">
    <source>
        <dbReference type="SAM" id="SignalP"/>
    </source>
</evidence>
<proteinExistence type="predicted"/>
<feature type="signal peptide" evidence="1">
    <location>
        <begin position="1"/>
        <end position="26"/>
    </location>
</feature>
<sequence>MKCDISHKNASLGVAFILLNVLSVDAANALNASCSAKLQVRHFQPQICYSEFNPNSCTDVCASATPSSMPQCFKEVALPCDVVTQMTATATGHQQEGSDTWFHVSDLLDYSTLIGQMNVFQASLFGELYHEYIAIPGDFGFTPASDELRKQNFRLDLLEKIDRESSALRYAAVYRRYSLGLELEKRLDDLLAQMMVDIDRFPYFSSTEKTSLKSELNNNVARQVRLWTLLKRYSLTRISDSRLSYLNRRLSTYATLLEQLPADLQSKMLDKSAVLNKYVDTSLAKCEQGVCFNEIVAPSTTPFYPSFDQQLSHYEHSLTALANEASALTYVYNGDYQTTPPDQLRQPDLAGFVSRKLAEYKAQRTDVNLERLATAINIAYLSQNLTGKETLTQLTQIADVTNNVGLATLETLDSQPILLCKEFQNINPEMKQIQTESFELGNRADDIIYYMLDNGFSDVLMAELESIIRRMETLAYRSQVLANVRQFDEDRVVSVNWHLFEPSEMTSEKSLIEIEYFDYNGMFWTPRMPVGLLELFPALQGLATSTNSLLPNAIGVNSPSNNLQLKIRQSAFHGCSENNNQINMVVKITDELGVISRQVLTATLDQI</sequence>
<dbReference type="EMBL" id="AUYC01000095">
    <property type="protein sequence ID" value="KZN57502.1"/>
    <property type="molecule type" value="Genomic_DNA"/>
</dbReference>
<protein>
    <submittedName>
        <fullName evidence="2">Uncharacterized protein</fullName>
    </submittedName>
</protein>
<organism evidence="2 3">
    <name type="scientific">Pseudoalteromonas luteoviolacea CPMOR-1</name>
    <dbReference type="NCBI Taxonomy" id="1365248"/>
    <lineage>
        <taxon>Bacteria</taxon>
        <taxon>Pseudomonadati</taxon>
        <taxon>Pseudomonadota</taxon>
        <taxon>Gammaproteobacteria</taxon>
        <taxon>Alteromonadales</taxon>
        <taxon>Pseudoalteromonadaceae</taxon>
        <taxon>Pseudoalteromonas</taxon>
    </lineage>
</organism>
<dbReference type="AlphaFoldDB" id="A0A167H0N2"/>
<dbReference type="RefSeq" id="WP_063370299.1">
    <property type="nucleotide sequence ID" value="NZ_AUYC01000095.1"/>
</dbReference>
<dbReference type="Proteomes" id="UP000076486">
    <property type="component" value="Unassembled WGS sequence"/>
</dbReference>
<name>A0A167H0N2_9GAMM</name>
<feature type="chain" id="PRO_5007887228" evidence="1">
    <location>
        <begin position="27"/>
        <end position="607"/>
    </location>
</feature>
<dbReference type="PATRIC" id="fig|1365248.3.peg.5295"/>
<reference evidence="2 3" key="1">
    <citation type="submission" date="2013-07" db="EMBL/GenBank/DDBJ databases">
        <title>Comparative Genomic and Metabolomic Analysis of Twelve Strains of Pseudoalteromonas luteoviolacea.</title>
        <authorList>
            <person name="Vynne N.G."/>
            <person name="Mansson M."/>
            <person name="Gram L."/>
        </authorList>
    </citation>
    <scope>NUCLEOTIDE SEQUENCE [LARGE SCALE GENOMIC DNA]</scope>
    <source>
        <strain evidence="2 3">CPMOR-1</strain>
    </source>
</reference>